<evidence type="ECO:0000259" key="9">
    <source>
        <dbReference type="Pfam" id="PF01281"/>
    </source>
</evidence>
<evidence type="ECO:0000256" key="7">
    <source>
        <dbReference type="ARBA" id="ARBA00035193"/>
    </source>
</evidence>
<organism evidence="11 12">
    <name type="scientific">Aristolochia fimbriata</name>
    <name type="common">White veined hardy Dutchman's pipe vine</name>
    <dbReference type="NCBI Taxonomy" id="158543"/>
    <lineage>
        <taxon>Eukaryota</taxon>
        <taxon>Viridiplantae</taxon>
        <taxon>Streptophyta</taxon>
        <taxon>Embryophyta</taxon>
        <taxon>Tracheophyta</taxon>
        <taxon>Spermatophyta</taxon>
        <taxon>Magnoliopsida</taxon>
        <taxon>Magnoliidae</taxon>
        <taxon>Piperales</taxon>
        <taxon>Aristolochiaceae</taxon>
        <taxon>Aristolochia</taxon>
    </lineage>
</organism>
<dbReference type="GO" id="GO:0005840">
    <property type="term" value="C:ribosome"/>
    <property type="evidence" value="ECO:0007669"/>
    <property type="project" value="UniProtKB-KW"/>
</dbReference>
<comment type="caution">
    <text evidence="11">The sequence shown here is derived from an EMBL/GenBank/DDBJ whole genome shotgun (WGS) entry which is preliminary data.</text>
</comment>
<evidence type="ECO:0000256" key="3">
    <source>
        <dbReference type="ARBA" id="ARBA00022884"/>
    </source>
</evidence>
<dbReference type="InterPro" id="IPR009027">
    <property type="entry name" value="Ribosomal_bL9/RNase_H1_N"/>
</dbReference>
<dbReference type="GO" id="GO:0003735">
    <property type="term" value="F:structural constituent of ribosome"/>
    <property type="evidence" value="ECO:0007669"/>
    <property type="project" value="InterPro"/>
</dbReference>
<dbReference type="Proteomes" id="UP000825729">
    <property type="component" value="Unassembled WGS sequence"/>
</dbReference>
<feature type="domain" description="Large ribosomal subunit protein bL9 C-terminal" evidence="10">
    <location>
        <begin position="217"/>
        <end position="289"/>
    </location>
</feature>
<keyword evidence="2" id="KW-0699">rRNA-binding</keyword>
<name>A0AAV7EHR9_ARIFI</name>
<dbReference type="Pfam" id="PF03948">
    <property type="entry name" value="Ribosomal_L9_C"/>
    <property type="match status" value="1"/>
</dbReference>
<dbReference type="Gene3D" id="3.10.430.100">
    <property type="entry name" value="Ribosomal protein L9, C-terminal domain"/>
    <property type="match status" value="1"/>
</dbReference>
<dbReference type="AlphaFoldDB" id="A0AAV7EHR9"/>
<dbReference type="FunFam" id="3.40.5.10:FF:000007">
    <property type="entry name" value="50S ribosomal protein L9"/>
    <property type="match status" value="1"/>
</dbReference>
<evidence type="ECO:0000256" key="4">
    <source>
        <dbReference type="ARBA" id="ARBA00022980"/>
    </source>
</evidence>
<keyword evidence="12" id="KW-1185">Reference proteome</keyword>
<dbReference type="GO" id="GO:0019843">
    <property type="term" value="F:rRNA binding"/>
    <property type="evidence" value="ECO:0007669"/>
    <property type="project" value="UniProtKB-KW"/>
</dbReference>
<dbReference type="InterPro" id="IPR000244">
    <property type="entry name" value="Ribosomal_bL9"/>
</dbReference>
<evidence type="ECO:0000313" key="11">
    <source>
        <dbReference type="EMBL" id="KAG9446763.1"/>
    </source>
</evidence>
<evidence type="ECO:0000256" key="5">
    <source>
        <dbReference type="ARBA" id="ARBA00023274"/>
    </source>
</evidence>
<dbReference type="EMBL" id="JAINDJ010000005">
    <property type="protein sequence ID" value="KAG9446763.1"/>
    <property type="molecule type" value="Genomic_DNA"/>
</dbReference>
<evidence type="ECO:0000256" key="8">
    <source>
        <dbReference type="ARBA" id="ARBA00035427"/>
    </source>
</evidence>
<sequence length="308" mass="34239">MKGACPVDKLLAKALMIGRVAGGGEVGARRSAGDAAADPRALAVEHVVAAGHGHKILRITVAAGLDEDLKSPRGTGDVRRPTRTLGARFRCDHPIERKKTMAHMHLGRSLLRKMVRDVATTPNSTQVVHPLLFAGQGIRYRKLEVILTTSIDKLGKAGETVKVAPGYFRNHLMPKLLAVPNTEKFAYLIKEQRKLYDREEAETVTVVPETKEDKMKEYQAAAKRLDNACLGLRRLIKEERELRNPVTKDELVDEVARQLCVKIHPDNLRLPSPLTSLGEYEVPLCLPKAIPRPEGKVEWTLKVKVRSR</sequence>
<comment type="similarity">
    <text evidence="1">Belongs to the bacterial ribosomal protein bL9 family.</text>
</comment>
<evidence type="ECO:0000256" key="1">
    <source>
        <dbReference type="ARBA" id="ARBA00010605"/>
    </source>
</evidence>
<dbReference type="SUPFAM" id="SSF55658">
    <property type="entry name" value="L9 N-domain-like"/>
    <property type="match status" value="1"/>
</dbReference>
<dbReference type="GO" id="GO:0006412">
    <property type="term" value="P:translation"/>
    <property type="evidence" value="ECO:0007669"/>
    <property type="project" value="InterPro"/>
</dbReference>
<accession>A0AAV7EHR9</accession>
<reference evidence="11 12" key="1">
    <citation type="submission" date="2021-07" db="EMBL/GenBank/DDBJ databases">
        <title>The Aristolochia fimbriata genome: insights into angiosperm evolution, floral development and chemical biosynthesis.</title>
        <authorList>
            <person name="Jiao Y."/>
        </authorList>
    </citation>
    <scope>NUCLEOTIDE SEQUENCE [LARGE SCALE GENOMIC DNA]</scope>
    <source>
        <strain evidence="11">IBCAS-2021</strain>
        <tissue evidence="11">Leaf</tissue>
    </source>
</reference>
<keyword evidence="4" id="KW-0689">Ribosomal protein</keyword>
<evidence type="ECO:0000256" key="6">
    <source>
        <dbReference type="ARBA" id="ARBA00031047"/>
    </source>
</evidence>
<dbReference type="Pfam" id="PF01281">
    <property type="entry name" value="Ribosomal_L9_N"/>
    <property type="match status" value="1"/>
</dbReference>
<dbReference type="GO" id="GO:1990904">
    <property type="term" value="C:ribonucleoprotein complex"/>
    <property type="evidence" value="ECO:0007669"/>
    <property type="project" value="UniProtKB-KW"/>
</dbReference>
<dbReference type="InterPro" id="IPR020069">
    <property type="entry name" value="Ribosomal_bL9_C"/>
</dbReference>
<keyword evidence="5" id="KW-0687">Ribonucleoprotein</keyword>
<evidence type="ECO:0000313" key="12">
    <source>
        <dbReference type="Proteomes" id="UP000825729"/>
    </source>
</evidence>
<dbReference type="InterPro" id="IPR036935">
    <property type="entry name" value="Ribosomal_bL9_N_sf"/>
</dbReference>
<dbReference type="InterPro" id="IPR036791">
    <property type="entry name" value="Ribosomal_bL9_C_sf"/>
</dbReference>
<dbReference type="PANTHER" id="PTHR21368">
    <property type="entry name" value="50S RIBOSOMAL PROTEIN L9"/>
    <property type="match status" value="1"/>
</dbReference>
<dbReference type="SUPFAM" id="SSF55653">
    <property type="entry name" value="Ribosomal protein L9 C-domain"/>
    <property type="match status" value="1"/>
</dbReference>
<evidence type="ECO:0000259" key="10">
    <source>
        <dbReference type="Pfam" id="PF03948"/>
    </source>
</evidence>
<gene>
    <name evidence="11" type="ORF">H6P81_012891</name>
</gene>
<evidence type="ECO:0000256" key="2">
    <source>
        <dbReference type="ARBA" id="ARBA00022730"/>
    </source>
</evidence>
<protein>
    <recommendedName>
        <fullName evidence="7">Large ribosomal subunit protein bL9c</fullName>
    </recommendedName>
    <alternativeName>
        <fullName evidence="8">50S ribosomal protein L9, chloroplastic</fullName>
    </alternativeName>
    <alternativeName>
        <fullName evidence="6">CL9</fullName>
    </alternativeName>
</protein>
<dbReference type="InterPro" id="IPR020070">
    <property type="entry name" value="Ribosomal_bL9_N"/>
</dbReference>
<feature type="domain" description="Ribosomal protein L9" evidence="9">
    <location>
        <begin position="144"/>
        <end position="183"/>
    </location>
</feature>
<keyword evidence="3" id="KW-0694">RNA-binding</keyword>
<proteinExistence type="inferred from homology"/>
<dbReference type="Gene3D" id="3.40.5.10">
    <property type="entry name" value="Ribosomal protein L9, N-terminal domain"/>
    <property type="match status" value="1"/>
</dbReference>